<evidence type="ECO:0000313" key="1">
    <source>
        <dbReference type="EMBL" id="AHF08415.1"/>
    </source>
</evidence>
<dbReference type="KEGG" id="dmt:DESME_02210"/>
<reference evidence="1 2" key="1">
    <citation type="submission" date="2013-12" db="EMBL/GenBank/DDBJ databases">
        <authorList>
            <consortium name="DOE Joint Genome Institute"/>
            <person name="Smidt H."/>
            <person name="Huntemann M."/>
            <person name="Han J."/>
            <person name="Chen A."/>
            <person name="Kyrpides N."/>
            <person name="Mavromatis K."/>
            <person name="Markowitz V."/>
            <person name="Palaniappan K."/>
            <person name="Ivanova N."/>
            <person name="Schaumberg A."/>
            <person name="Pati A."/>
            <person name="Liolios K."/>
            <person name="Nordberg H.P."/>
            <person name="Cantor M.N."/>
            <person name="Hua S.X."/>
            <person name="Woyke T."/>
        </authorList>
    </citation>
    <scope>NUCLEOTIDE SEQUENCE [LARGE SCALE GENOMIC DNA]</scope>
    <source>
        <strain evidence="2">DSM 15288</strain>
    </source>
</reference>
<gene>
    <name evidence="1" type="ORF">DESME_02210</name>
</gene>
<sequence length="101" mass="11392">MRVVFKRRTLITIVLLIALGILLSYSSGYRFSPYEAAMAHFDVDKSATEFGDVNFQLSRVYLFNTPNGPRTVIAIKEGLLWRAHAASRFPKSSDRLRQLGG</sequence>
<keyword evidence="2" id="KW-1185">Reference proteome</keyword>
<dbReference type="RefSeq" id="WP_006719053.1">
    <property type="nucleotide sequence ID" value="NZ_CP007032.1"/>
</dbReference>
<evidence type="ECO:0000313" key="2">
    <source>
        <dbReference type="Proteomes" id="UP000010847"/>
    </source>
</evidence>
<name>W0EC18_9FIRM</name>
<organism evidence="1 2">
    <name type="scientific">Desulfitobacterium metallireducens DSM 15288</name>
    <dbReference type="NCBI Taxonomy" id="871968"/>
    <lineage>
        <taxon>Bacteria</taxon>
        <taxon>Bacillati</taxon>
        <taxon>Bacillota</taxon>
        <taxon>Clostridia</taxon>
        <taxon>Eubacteriales</taxon>
        <taxon>Desulfitobacteriaceae</taxon>
        <taxon>Desulfitobacterium</taxon>
    </lineage>
</organism>
<dbReference type="Proteomes" id="UP000010847">
    <property type="component" value="Chromosome"/>
</dbReference>
<protein>
    <submittedName>
        <fullName evidence="1">Uncharacterized protein</fullName>
    </submittedName>
</protein>
<proteinExistence type="predicted"/>
<dbReference type="AlphaFoldDB" id="W0EC18"/>
<accession>W0EC18</accession>
<dbReference type="HOGENOM" id="CLU_2286931_0_0_9"/>
<dbReference type="EMBL" id="CP007032">
    <property type="protein sequence ID" value="AHF08415.1"/>
    <property type="molecule type" value="Genomic_DNA"/>
</dbReference>